<dbReference type="Proteomes" id="UP000681720">
    <property type="component" value="Unassembled WGS sequence"/>
</dbReference>
<evidence type="ECO:0000313" key="4">
    <source>
        <dbReference type="Proteomes" id="UP000681720"/>
    </source>
</evidence>
<organism evidence="3 4">
    <name type="scientific">Rotaria magnacalcarata</name>
    <dbReference type="NCBI Taxonomy" id="392030"/>
    <lineage>
        <taxon>Eukaryota</taxon>
        <taxon>Metazoa</taxon>
        <taxon>Spiralia</taxon>
        <taxon>Gnathifera</taxon>
        <taxon>Rotifera</taxon>
        <taxon>Eurotatoria</taxon>
        <taxon>Bdelloidea</taxon>
        <taxon>Philodinida</taxon>
        <taxon>Philodinidae</taxon>
        <taxon>Rotaria</taxon>
    </lineage>
</organism>
<dbReference type="Proteomes" id="UP000681967">
    <property type="component" value="Unassembled WGS sequence"/>
</dbReference>
<evidence type="ECO:0000313" key="3">
    <source>
        <dbReference type="EMBL" id="CAF4994334.1"/>
    </source>
</evidence>
<dbReference type="EMBL" id="CAJOBJ010205022">
    <property type="protein sequence ID" value="CAF4994334.1"/>
    <property type="molecule type" value="Genomic_DNA"/>
</dbReference>
<feature type="non-terminal residue" evidence="3">
    <location>
        <position position="30"/>
    </location>
</feature>
<accession>A0A8S3DFM2</accession>
<gene>
    <name evidence="1" type="ORF">BYL167_LOCUS42029</name>
    <name evidence="2" type="ORF">GIL414_LOCUS46390</name>
    <name evidence="3" type="ORF">GIL414_LOCUS56829</name>
</gene>
<sequence length="30" mass="3419">MLYKTVKSEVITPDSINEISTSIKKRIKVP</sequence>
<proteinExistence type="predicted"/>
<dbReference type="EMBL" id="CAJOBJ010145559">
    <property type="protein sequence ID" value="CAF4782173.1"/>
    <property type="molecule type" value="Genomic_DNA"/>
</dbReference>
<comment type="caution">
    <text evidence="3">The sequence shown here is derived from an EMBL/GenBank/DDBJ whole genome shotgun (WGS) entry which is preliminary data.</text>
</comment>
<dbReference type="AlphaFoldDB" id="A0A8S3DFM2"/>
<evidence type="ECO:0000313" key="1">
    <source>
        <dbReference type="EMBL" id="CAF4647519.1"/>
    </source>
</evidence>
<evidence type="ECO:0000313" key="2">
    <source>
        <dbReference type="EMBL" id="CAF4782173.1"/>
    </source>
</evidence>
<name>A0A8S3DFM2_9BILA</name>
<reference evidence="3" key="1">
    <citation type="submission" date="2021-02" db="EMBL/GenBank/DDBJ databases">
        <authorList>
            <person name="Nowell W R."/>
        </authorList>
    </citation>
    <scope>NUCLEOTIDE SEQUENCE</scope>
</reference>
<dbReference type="EMBL" id="CAJOBH010108094">
    <property type="protein sequence ID" value="CAF4647519.1"/>
    <property type="molecule type" value="Genomic_DNA"/>
</dbReference>
<protein>
    <submittedName>
        <fullName evidence="3">Uncharacterized protein</fullName>
    </submittedName>
</protein>